<dbReference type="Proteomes" id="UP001164737">
    <property type="component" value="Chromosome"/>
</dbReference>
<gene>
    <name evidence="1" type="ORF">OEG85_21205</name>
</gene>
<dbReference type="RefSeq" id="WP_223647394.1">
    <property type="nucleotide sequence ID" value="NZ_CP107241.1"/>
</dbReference>
<dbReference type="AlphaFoldDB" id="A0AA47ET61"/>
<proteinExistence type="predicted"/>
<evidence type="ECO:0000313" key="2">
    <source>
        <dbReference type="Proteomes" id="UP001164737"/>
    </source>
</evidence>
<name>A0AA47ET61_9XANT</name>
<sequence length="120" mass="13573">MGNQPTCGTPYGLPPLRPELQVALDEMGAKEGYFAYAVCRTHDGQAWEVNIREGGMCFALDGRYLDHDEAMAVGVAWLLEQLDRELTDDEAAYRRLWEAWPSELSKGEIERRRRGAVKAE</sequence>
<dbReference type="EMBL" id="CP107241">
    <property type="protein sequence ID" value="WAH63913.1"/>
    <property type="molecule type" value="Genomic_DNA"/>
</dbReference>
<protein>
    <submittedName>
        <fullName evidence="1">Uncharacterized protein</fullName>
    </submittedName>
</protein>
<accession>A0AA47ET61</accession>
<evidence type="ECO:0000313" key="1">
    <source>
        <dbReference type="EMBL" id="WAH63913.1"/>
    </source>
</evidence>
<organism evidence="1 2">
    <name type="scientific">Xanthomonas hortorum</name>
    <dbReference type="NCBI Taxonomy" id="56454"/>
    <lineage>
        <taxon>Bacteria</taxon>
        <taxon>Pseudomonadati</taxon>
        <taxon>Pseudomonadota</taxon>
        <taxon>Gammaproteobacteria</taxon>
        <taxon>Lysobacterales</taxon>
        <taxon>Lysobacteraceae</taxon>
        <taxon>Xanthomonas</taxon>
    </lineage>
</organism>
<reference evidence="1" key="1">
    <citation type="submission" date="2022-10" db="EMBL/GenBank/DDBJ databases">
        <title>Complete genome sequence resource for Xanthomonas hortorum isolated from Greek Oregano.</title>
        <authorList>
            <person name="Gonzalez-Tobon J."/>
            <person name="Helmann T.C."/>
            <person name="Daughtrey M."/>
            <person name="Stodghill P.V."/>
            <person name="Filiatrault M.J."/>
        </authorList>
    </citation>
    <scope>NUCLEOTIDE SEQUENCE</scope>
    <source>
        <strain evidence="1">Oregano 108</strain>
    </source>
</reference>